<sequence length="382" mass="39240">MAADRSANFVIKAKDAATGPLGKVGGAMGKLKSVAGTAFKAIAGAALAAAGAIAAFTAKAIQGAIEDERSVILTNAALKARGFALDALAPKIEEQIKAAQRLGIADDRVRAGLEVGSRFFKDQTKLLKANELAMTISAATGEDLESVVAKIGKASNGSTRGLAAMIGPIEKGAKFSDLYAQGMSKFQGVADELANSTSGKFAAAQQIFNEQMDDFGAKFLPVVTEALTFLVDKALPAFQGLLDDVGPVISDIVDNYVRPLVDSVGELFSIFSEGEGSINLLVLALAPLKLALQAIKIIVDAIAFGLKVIGIGAGSAVTTARDKAAAAAGYEGGSYVNPMNRGGGNPGSTSVVTNIVLDKKVVGQTAASYMGMLDPNPRRTYP</sequence>
<evidence type="ECO:0000313" key="1">
    <source>
        <dbReference type="EMBL" id="CAB5223807.1"/>
    </source>
</evidence>
<name>A0A6J7X047_9CAUD</name>
<reference evidence="1" key="1">
    <citation type="submission" date="2020-05" db="EMBL/GenBank/DDBJ databases">
        <authorList>
            <person name="Chiriac C."/>
            <person name="Salcher M."/>
            <person name="Ghai R."/>
            <person name="Kavagutti S V."/>
        </authorList>
    </citation>
    <scope>NUCLEOTIDE SEQUENCE</scope>
</reference>
<dbReference type="EMBL" id="LR798333">
    <property type="protein sequence ID" value="CAB5223807.1"/>
    <property type="molecule type" value="Genomic_DNA"/>
</dbReference>
<organism evidence="1">
    <name type="scientific">uncultured Caudovirales phage</name>
    <dbReference type="NCBI Taxonomy" id="2100421"/>
    <lineage>
        <taxon>Viruses</taxon>
        <taxon>Duplodnaviria</taxon>
        <taxon>Heunggongvirae</taxon>
        <taxon>Uroviricota</taxon>
        <taxon>Caudoviricetes</taxon>
        <taxon>Peduoviridae</taxon>
        <taxon>Maltschvirus</taxon>
        <taxon>Maltschvirus maltsch</taxon>
    </lineage>
</organism>
<gene>
    <name evidence="1" type="ORF">UFOVP394_5</name>
</gene>
<protein>
    <submittedName>
        <fullName evidence="1">Uncharacterized protein</fullName>
    </submittedName>
</protein>
<accession>A0A6J7X047</accession>
<proteinExistence type="predicted"/>